<keyword evidence="7 12" id="KW-0812">Transmembrane</keyword>
<dbReference type="GO" id="GO:0005886">
    <property type="term" value="C:plasma membrane"/>
    <property type="evidence" value="ECO:0007669"/>
    <property type="project" value="UniProtKB-SubCell"/>
</dbReference>
<dbReference type="PROSITE" id="PS00501">
    <property type="entry name" value="SPASE_I_1"/>
    <property type="match status" value="1"/>
</dbReference>
<accession>A0A1S2LC34</accession>
<evidence type="ECO:0000256" key="3">
    <source>
        <dbReference type="ARBA" id="ARBA00009370"/>
    </source>
</evidence>
<evidence type="ECO:0000256" key="2">
    <source>
        <dbReference type="ARBA" id="ARBA00004401"/>
    </source>
</evidence>
<evidence type="ECO:0000313" key="15">
    <source>
        <dbReference type="EMBL" id="OIJ09884.1"/>
    </source>
</evidence>
<dbReference type="InterPro" id="IPR000223">
    <property type="entry name" value="Pept_S26A_signal_pept_1"/>
</dbReference>
<dbReference type="Gene3D" id="2.10.109.10">
    <property type="entry name" value="Umud Fragment, subunit A"/>
    <property type="match status" value="1"/>
</dbReference>
<dbReference type="InterPro" id="IPR019758">
    <property type="entry name" value="Pept_S26A_signal_pept_1_CS"/>
</dbReference>
<dbReference type="PRINTS" id="PR00727">
    <property type="entry name" value="LEADERPTASE"/>
</dbReference>
<organism evidence="15 16">
    <name type="scientific">Anaerobacillus arseniciselenatis</name>
    <dbReference type="NCBI Taxonomy" id="85682"/>
    <lineage>
        <taxon>Bacteria</taxon>
        <taxon>Bacillati</taxon>
        <taxon>Bacillota</taxon>
        <taxon>Bacilli</taxon>
        <taxon>Bacillales</taxon>
        <taxon>Bacillaceae</taxon>
        <taxon>Anaerobacillus</taxon>
    </lineage>
</organism>
<dbReference type="InterPro" id="IPR019756">
    <property type="entry name" value="Pept_S26A_signal_pept_1_Ser-AS"/>
</dbReference>
<evidence type="ECO:0000256" key="10">
    <source>
        <dbReference type="ARBA" id="ARBA00023136"/>
    </source>
</evidence>
<gene>
    <name evidence="15" type="ORF">BKP35_15475</name>
</gene>
<dbReference type="Pfam" id="PF10502">
    <property type="entry name" value="Peptidase_S26"/>
    <property type="match status" value="1"/>
</dbReference>
<dbReference type="NCBIfam" id="TIGR02227">
    <property type="entry name" value="sigpep_I_bact"/>
    <property type="match status" value="1"/>
</dbReference>
<dbReference type="EMBL" id="MLQQ01000042">
    <property type="protein sequence ID" value="OIJ09884.1"/>
    <property type="molecule type" value="Genomic_DNA"/>
</dbReference>
<feature type="active site" evidence="11">
    <location>
        <position position="39"/>
    </location>
</feature>
<dbReference type="GO" id="GO:0004252">
    <property type="term" value="F:serine-type endopeptidase activity"/>
    <property type="evidence" value="ECO:0007669"/>
    <property type="project" value="InterPro"/>
</dbReference>
<dbReference type="InterPro" id="IPR019533">
    <property type="entry name" value="Peptidase_S26"/>
</dbReference>
<evidence type="ECO:0000256" key="13">
    <source>
        <dbReference type="RuleBase" id="RU362042"/>
    </source>
</evidence>
<dbReference type="PROSITE" id="PS00761">
    <property type="entry name" value="SPASE_I_3"/>
    <property type="match status" value="1"/>
</dbReference>
<evidence type="ECO:0000256" key="7">
    <source>
        <dbReference type="ARBA" id="ARBA00022692"/>
    </source>
</evidence>
<comment type="subcellular location">
    <subcellularLocation>
        <location evidence="2">Cell membrane</location>
        <topology evidence="2">Single-pass type II membrane protein</topology>
    </subcellularLocation>
    <subcellularLocation>
        <location evidence="13">Membrane</location>
        <topology evidence="13">Single-pass type II membrane protein</topology>
    </subcellularLocation>
</comment>
<evidence type="ECO:0000259" key="14">
    <source>
        <dbReference type="Pfam" id="PF10502"/>
    </source>
</evidence>
<evidence type="ECO:0000256" key="11">
    <source>
        <dbReference type="PIRSR" id="PIRSR600223-1"/>
    </source>
</evidence>
<dbReference type="GO" id="GO:0009003">
    <property type="term" value="F:signal peptidase activity"/>
    <property type="evidence" value="ECO:0007669"/>
    <property type="project" value="UniProtKB-EC"/>
</dbReference>
<name>A0A1S2LC34_9BACI</name>
<reference evidence="15 16" key="1">
    <citation type="submission" date="2016-10" db="EMBL/GenBank/DDBJ databases">
        <title>Draft genome sequences of four alkaliphilic bacteria belonging to the Anaerobacillus genus.</title>
        <authorList>
            <person name="Bassil N.M."/>
            <person name="Lloyd J.R."/>
        </authorList>
    </citation>
    <scope>NUCLEOTIDE SEQUENCE [LARGE SCALE GENOMIC DNA]</scope>
    <source>
        <strain evidence="15 16">DSM 15340</strain>
    </source>
</reference>
<keyword evidence="5" id="KW-1003">Cell membrane</keyword>
<dbReference type="CDD" id="cd06530">
    <property type="entry name" value="S26_SPase_I"/>
    <property type="match status" value="1"/>
</dbReference>
<keyword evidence="6 12" id="KW-0645">Protease</keyword>
<dbReference type="GO" id="GO:0006465">
    <property type="term" value="P:signal peptide processing"/>
    <property type="evidence" value="ECO:0007669"/>
    <property type="project" value="InterPro"/>
</dbReference>
<feature type="transmembrane region" description="Helical" evidence="12">
    <location>
        <begin position="12"/>
        <end position="35"/>
    </location>
</feature>
<dbReference type="PROSITE" id="PS00760">
    <property type="entry name" value="SPASE_I_2"/>
    <property type="match status" value="1"/>
</dbReference>
<comment type="similarity">
    <text evidence="3 13">Belongs to the peptidase S26 family.</text>
</comment>
<sequence>MSDAKTESWEWLKAIFIALLLAFIIRYFLFAPIVVDGQSMMPTLQNNDRLIVNKIGYTIGKPDRFDIVVFQATAEKDYIKRVIGIPGDTITYENDILYINGEAYDEPYIKDYKETTNNLPFTGDFTLEDYTGHAVVPEGHLFVLGDNRQHSKDSRHIGFISYERVIGSANVVFWPFSEIRIAK</sequence>
<evidence type="ECO:0000256" key="1">
    <source>
        <dbReference type="ARBA" id="ARBA00000677"/>
    </source>
</evidence>
<dbReference type="FunFam" id="2.10.109.10:FF:000008">
    <property type="entry name" value="Signal peptidase I"/>
    <property type="match status" value="1"/>
</dbReference>
<proteinExistence type="inferred from homology"/>
<comment type="catalytic activity">
    <reaction evidence="1 12">
        <text>Cleavage of hydrophobic, N-terminal signal or leader sequences from secreted and periplasmic proteins.</text>
        <dbReference type="EC" id="3.4.21.89"/>
    </reaction>
</comment>
<feature type="active site" evidence="11">
    <location>
        <position position="80"/>
    </location>
</feature>
<keyword evidence="8 12" id="KW-0378">Hydrolase</keyword>
<protein>
    <recommendedName>
        <fullName evidence="4 12">Signal peptidase I</fullName>
        <ecNumber evidence="4 12">3.4.21.89</ecNumber>
    </recommendedName>
</protein>
<evidence type="ECO:0000256" key="4">
    <source>
        <dbReference type="ARBA" id="ARBA00013208"/>
    </source>
</evidence>
<dbReference type="AlphaFoldDB" id="A0A1S2LC34"/>
<dbReference type="InterPro" id="IPR036286">
    <property type="entry name" value="LexA/Signal_pep-like_sf"/>
</dbReference>
<dbReference type="PANTHER" id="PTHR43390">
    <property type="entry name" value="SIGNAL PEPTIDASE I"/>
    <property type="match status" value="1"/>
</dbReference>
<dbReference type="EC" id="3.4.21.89" evidence="4 12"/>
<evidence type="ECO:0000313" key="16">
    <source>
        <dbReference type="Proteomes" id="UP000180098"/>
    </source>
</evidence>
<dbReference type="InterPro" id="IPR019757">
    <property type="entry name" value="Pept_S26A_signal_pept_1_Lys-AS"/>
</dbReference>
<evidence type="ECO:0000256" key="9">
    <source>
        <dbReference type="ARBA" id="ARBA00022989"/>
    </source>
</evidence>
<dbReference type="SUPFAM" id="SSF51306">
    <property type="entry name" value="LexA/Signal peptidase"/>
    <property type="match status" value="1"/>
</dbReference>
<evidence type="ECO:0000256" key="5">
    <source>
        <dbReference type="ARBA" id="ARBA00022475"/>
    </source>
</evidence>
<dbReference type="OrthoDB" id="9802919at2"/>
<evidence type="ECO:0000256" key="6">
    <source>
        <dbReference type="ARBA" id="ARBA00022670"/>
    </source>
</evidence>
<evidence type="ECO:0000256" key="8">
    <source>
        <dbReference type="ARBA" id="ARBA00022801"/>
    </source>
</evidence>
<evidence type="ECO:0000256" key="12">
    <source>
        <dbReference type="RuleBase" id="RU003993"/>
    </source>
</evidence>
<dbReference type="PANTHER" id="PTHR43390:SF8">
    <property type="entry name" value="SIGNAL PEPTIDASE I"/>
    <property type="match status" value="1"/>
</dbReference>
<comment type="caution">
    <text evidence="15">The sequence shown here is derived from an EMBL/GenBank/DDBJ whole genome shotgun (WGS) entry which is preliminary data.</text>
</comment>
<keyword evidence="10 12" id="KW-0472">Membrane</keyword>
<dbReference type="RefSeq" id="WP_071314271.1">
    <property type="nucleotide sequence ID" value="NZ_MLQQ01000042.1"/>
</dbReference>
<keyword evidence="9 12" id="KW-1133">Transmembrane helix</keyword>
<keyword evidence="16" id="KW-1185">Reference proteome</keyword>
<dbReference type="Proteomes" id="UP000180098">
    <property type="component" value="Unassembled WGS sequence"/>
</dbReference>
<feature type="domain" description="Peptidase S26" evidence="14">
    <location>
        <begin position="9"/>
        <end position="174"/>
    </location>
</feature>